<gene>
    <name evidence="2" type="ORF">Nepgr_016905</name>
</gene>
<keyword evidence="3" id="KW-1185">Reference proteome</keyword>
<keyword evidence="1" id="KW-0472">Membrane</keyword>
<proteinExistence type="predicted"/>
<dbReference type="AlphaFoldDB" id="A0AAD3SQK2"/>
<dbReference type="Proteomes" id="UP001279734">
    <property type="component" value="Unassembled WGS sequence"/>
</dbReference>
<keyword evidence="1" id="KW-0812">Transmembrane</keyword>
<comment type="caution">
    <text evidence="2">The sequence shown here is derived from an EMBL/GenBank/DDBJ whole genome shotgun (WGS) entry which is preliminary data.</text>
</comment>
<dbReference type="EMBL" id="BSYO01000014">
    <property type="protein sequence ID" value="GMH15064.1"/>
    <property type="molecule type" value="Genomic_DNA"/>
</dbReference>
<evidence type="ECO:0000313" key="3">
    <source>
        <dbReference type="Proteomes" id="UP001279734"/>
    </source>
</evidence>
<feature type="transmembrane region" description="Helical" evidence="1">
    <location>
        <begin position="12"/>
        <end position="35"/>
    </location>
</feature>
<protein>
    <submittedName>
        <fullName evidence="2">Uncharacterized protein</fullName>
    </submittedName>
</protein>
<accession>A0AAD3SQK2</accession>
<reference evidence="2" key="1">
    <citation type="submission" date="2023-05" db="EMBL/GenBank/DDBJ databases">
        <title>Nepenthes gracilis genome sequencing.</title>
        <authorList>
            <person name="Fukushima K."/>
        </authorList>
    </citation>
    <scope>NUCLEOTIDE SEQUENCE</scope>
    <source>
        <strain evidence="2">SING2019-196</strain>
    </source>
</reference>
<organism evidence="2 3">
    <name type="scientific">Nepenthes gracilis</name>
    <name type="common">Slender pitcher plant</name>
    <dbReference type="NCBI Taxonomy" id="150966"/>
    <lineage>
        <taxon>Eukaryota</taxon>
        <taxon>Viridiplantae</taxon>
        <taxon>Streptophyta</taxon>
        <taxon>Embryophyta</taxon>
        <taxon>Tracheophyta</taxon>
        <taxon>Spermatophyta</taxon>
        <taxon>Magnoliopsida</taxon>
        <taxon>eudicotyledons</taxon>
        <taxon>Gunneridae</taxon>
        <taxon>Pentapetalae</taxon>
        <taxon>Caryophyllales</taxon>
        <taxon>Nepenthaceae</taxon>
        <taxon>Nepenthes</taxon>
    </lineage>
</organism>
<keyword evidence="1" id="KW-1133">Transmembrane helix</keyword>
<evidence type="ECO:0000313" key="2">
    <source>
        <dbReference type="EMBL" id="GMH15064.1"/>
    </source>
</evidence>
<sequence length="85" mass="9620">MAFVSDPIIRQLTLFLVSRFCLLALVKPFVTGYWVSHQVRHRSWFTTVGRPLGGCASACRLRRALSHYRFATTSFAYVGLPTLCP</sequence>
<name>A0AAD3SQK2_NEPGR</name>
<evidence type="ECO:0000256" key="1">
    <source>
        <dbReference type="SAM" id="Phobius"/>
    </source>
</evidence>